<dbReference type="Gene3D" id="1.10.10.10">
    <property type="entry name" value="Winged helix-like DNA-binding domain superfamily/Winged helix DNA-binding domain"/>
    <property type="match status" value="1"/>
</dbReference>
<evidence type="ECO:0000256" key="7">
    <source>
        <dbReference type="ARBA" id="ARBA00023125"/>
    </source>
</evidence>
<feature type="DNA-binding region" description="OmpR/PhoB-type" evidence="13">
    <location>
        <begin position="124"/>
        <end position="224"/>
    </location>
</feature>
<dbReference type="InterPro" id="IPR011006">
    <property type="entry name" value="CheY-like_superfamily"/>
</dbReference>
<keyword evidence="6" id="KW-0843">Virulence</keyword>
<dbReference type="SMART" id="SM00862">
    <property type="entry name" value="Trans_reg_C"/>
    <property type="match status" value="1"/>
</dbReference>
<evidence type="ECO:0000256" key="8">
    <source>
        <dbReference type="ARBA" id="ARBA00023159"/>
    </source>
</evidence>
<protein>
    <recommendedName>
        <fullName evidence="11">Heme response regulator HssR</fullName>
    </recommendedName>
</protein>
<dbReference type="Pfam" id="PF00486">
    <property type="entry name" value="Trans_reg_C"/>
    <property type="match status" value="1"/>
</dbReference>
<dbReference type="CDD" id="cd00383">
    <property type="entry name" value="trans_reg_C"/>
    <property type="match status" value="1"/>
</dbReference>
<name>A0A0D5NJ86_9BACL</name>
<keyword evidence="7 13" id="KW-0238">DNA-binding</keyword>
<organism evidence="16 17">
    <name type="scientific">Paenibacillus beijingensis</name>
    <dbReference type="NCBI Taxonomy" id="1126833"/>
    <lineage>
        <taxon>Bacteria</taxon>
        <taxon>Bacillati</taxon>
        <taxon>Bacillota</taxon>
        <taxon>Bacilli</taxon>
        <taxon>Bacillales</taxon>
        <taxon>Paenibacillaceae</taxon>
        <taxon>Paenibacillus</taxon>
    </lineage>
</organism>
<feature type="domain" description="Response regulatory" evidence="14">
    <location>
        <begin position="3"/>
        <end position="116"/>
    </location>
</feature>
<sequence>MTRIMVVDDDPHIRELVNLYLSDEGFDIVETANGEEAWTYISEQSVDMVILDIMMPKLDGFELCRRIRAMGDMPILIVTARSEADQKIKGFQLGTDDYLTKPFDPMEMVFRVKALLKRYRIATDQQIQLGDLTLDRIGYQIVDKQNGAMATLPLKEFELIYKLASYPGQLFTRSQLIDQIWGMDYEGDERTVDVHIKRLRERFAAYEAAFRIVTLRGLGYRLEVYHD</sequence>
<keyword evidence="3 12" id="KW-0597">Phosphoprotein</keyword>
<dbReference type="InterPro" id="IPR016032">
    <property type="entry name" value="Sig_transdc_resp-reg_C-effctor"/>
</dbReference>
<evidence type="ECO:0000256" key="6">
    <source>
        <dbReference type="ARBA" id="ARBA00023026"/>
    </source>
</evidence>
<dbReference type="PANTHER" id="PTHR48111">
    <property type="entry name" value="REGULATOR OF RPOS"/>
    <property type="match status" value="1"/>
</dbReference>
<evidence type="ECO:0000259" key="14">
    <source>
        <dbReference type="PROSITE" id="PS50110"/>
    </source>
</evidence>
<keyword evidence="9" id="KW-0804">Transcription</keyword>
<dbReference type="InterPro" id="IPR039420">
    <property type="entry name" value="WalR-like"/>
</dbReference>
<dbReference type="STRING" id="1126833.VN24_11835"/>
<evidence type="ECO:0000256" key="11">
    <source>
        <dbReference type="ARBA" id="ARBA00039976"/>
    </source>
</evidence>
<dbReference type="GO" id="GO:0032993">
    <property type="term" value="C:protein-DNA complex"/>
    <property type="evidence" value="ECO:0007669"/>
    <property type="project" value="TreeGrafter"/>
</dbReference>
<keyword evidence="4" id="KW-0902">Two-component regulatory system</keyword>
<evidence type="ECO:0000256" key="1">
    <source>
        <dbReference type="ARBA" id="ARBA00004496"/>
    </source>
</evidence>
<accession>A0A0D5NJ86</accession>
<dbReference type="InterPro" id="IPR001867">
    <property type="entry name" value="OmpR/PhoB-type_DNA-bd"/>
</dbReference>
<dbReference type="SUPFAM" id="SSF46894">
    <property type="entry name" value="C-terminal effector domain of the bipartite response regulators"/>
    <property type="match status" value="1"/>
</dbReference>
<dbReference type="GO" id="GO:0005829">
    <property type="term" value="C:cytosol"/>
    <property type="evidence" value="ECO:0007669"/>
    <property type="project" value="TreeGrafter"/>
</dbReference>
<dbReference type="CDD" id="cd17574">
    <property type="entry name" value="REC_OmpR"/>
    <property type="match status" value="1"/>
</dbReference>
<dbReference type="AlphaFoldDB" id="A0A0D5NJ86"/>
<evidence type="ECO:0000256" key="13">
    <source>
        <dbReference type="PROSITE-ProRule" id="PRU01091"/>
    </source>
</evidence>
<dbReference type="FunFam" id="3.40.50.2300:FF:000001">
    <property type="entry name" value="DNA-binding response regulator PhoB"/>
    <property type="match status" value="1"/>
</dbReference>
<feature type="domain" description="OmpR/PhoB-type" evidence="15">
    <location>
        <begin position="124"/>
        <end position="224"/>
    </location>
</feature>
<dbReference type="PROSITE" id="PS51755">
    <property type="entry name" value="OMPR_PHOB"/>
    <property type="match status" value="1"/>
</dbReference>
<dbReference type="PATRIC" id="fig|1126833.4.peg.2588"/>
<evidence type="ECO:0000256" key="2">
    <source>
        <dbReference type="ARBA" id="ARBA00022490"/>
    </source>
</evidence>
<evidence type="ECO:0000256" key="4">
    <source>
        <dbReference type="ARBA" id="ARBA00023012"/>
    </source>
</evidence>
<evidence type="ECO:0000313" key="16">
    <source>
        <dbReference type="EMBL" id="AJY75145.1"/>
    </source>
</evidence>
<evidence type="ECO:0000256" key="5">
    <source>
        <dbReference type="ARBA" id="ARBA00023015"/>
    </source>
</evidence>
<evidence type="ECO:0000256" key="10">
    <source>
        <dbReference type="ARBA" id="ARBA00037471"/>
    </source>
</evidence>
<dbReference type="KEGG" id="pbj:VN24_11835"/>
<comment type="function">
    <text evidence="10">Member of the two-component regulatory system HssS/HssR involved in intracellular heme homeostasis and tempering of staphylococcal virulence. Phosphorylated HssR binds to a direct repeat sequence within hrtAB promoter and activates the expression of hrtAB, an efflux pump, in response to extracellular heme, hemin, hemoglobin or blood.</text>
</comment>
<dbReference type="Gene3D" id="3.40.50.2300">
    <property type="match status" value="1"/>
</dbReference>
<dbReference type="PANTHER" id="PTHR48111:SF49">
    <property type="entry name" value="HEME RESPONSE REGULATOR HSSR"/>
    <property type="match status" value="1"/>
</dbReference>
<evidence type="ECO:0000256" key="3">
    <source>
        <dbReference type="ARBA" id="ARBA00022553"/>
    </source>
</evidence>
<reference evidence="16 17" key="1">
    <citation type="journal article" date="2015" name="J. Biotechnol.">
        <title>Complete genome sequence of Paenibacillus beijingensis 7188(T) (=DSM 24997(T)), a novel rhizobacterium from jujube garden soil.</title>
        <authorList>
            <person name="Kwak Y."/>
            <person name="Shin J.H."/>
        </authorList>
    </citation>
    <scope>NUCLEOTIDE SEQUENCE [LARGE SCALE GENOMIC DNA]</scope>
    <source>
        <strain evidence="16 17">DSM 24997</strain>
    </source>
</reference>
<dbReference type="HOGENOM" id="CLU_000445_30_4_9"/>
<reference evidence="17" key="2">
    <citation type="submission" date="2015-03" db="EMBL/GenBank/DDBJ databases">
        <title>Genome sequence of Paenibacillus beijingensis strain DSM 24997T.</title>
        <authorList>
            <person name="Kwak Y."/>
            <person name="Shin J.-H."/>
        </authorList>
    </citation>
    <scope>NUCLEOTIDE SEQUENCE [LARGE SCALE GENOMIC DNA]</scope>
    <source>
        <strain evidence="17">DSM 24997</strain>
    </source>
</reference>
<dbReference type="Pfam" id="PF00072">
    <property type="entry name" value="Response_reg"/>
    <property type="match status" value="1"/>
</dbReference>
<evidence type="ECO:0000256" key="12">
    <source>
        <dbReference type="PROSITE-ProRule" id="PRU00169"/>
    </source>
</evidence>
<feature type="modified residue" description="4-aspartylphosphate" evidence="12">
    <location>
        <position position="52"/>
    </location>
</feature>
<dbReference type="RefSeq" id="WP_045670578.1">
    <property type="nucleotide sequence ID" value="NZ_CP011058.1"/>
</dbReference>
<proteinExistence type="predicted"/>
<dbReference type="EMBL" id="CP011058">
    <property type="protein sequence ID" value="AJY75145.1"/>
    <property type="molecule type" value="Genomic_DNA"/>
</dbReference>
<dbReference type="SUPFAM" id="SSF52172">
    <property type="entry name" value="CheY-like"/>
    <property type="match status" value="1"/>
</dbReference>
<keyword evidence="5" id="KW-0805">Transcription regulation</keyword>
<gene>
    <name evidence="16" type="ORF">VN24_11835</name>
</gene>
<comment type="subcellular location">
    <subcellularLocation>
        <location evidence="1">Cytoplasm</location>
    </subcellularLocation>
</comment>
<dbReference type="GO" id="GO:0000156">
    <property type="term" value="F:phosphorelay response regulator activity"/>
    <property type="evidence" value="ECO:0007669"/>
    <property type="project" value="TreeGrafter"/>
</dbReference>
<dbReference type="Proteomes" id="UP000032633">
    <property type="component" value="Chromosome"/>
</dbReference>
<dbReference type="InterPro" id="IPR001789">
    <property type="entry name" value="Sig_transdc_resp-reg_receiver"/>
</dbReference>
<evidence type="ECO:0000259" key="15">
    <source>
        <dbReference type="PROSITE" id="PS51755"/>
    </source>
</evidence>
<dbReference type="InterPro" id="IPR036388">
    <property type="entry name" value="WH-like_DNA-bd_sf"/>
</dbReference>
<evidence type="ECO:0000256" key="9">
    <source>
        <dbReference type="ARBA" id="ARBA00023163"/>
    </source>
</evidence>
<keyword evidence="17" id="KW-1185">Reference proteome</keyword>
<evidence type="ECO:0000313" key="17">
    <source>
        <dbReference type="Proteomes" id="UP000032633"/>
    </source>
</evidence>
<dbReference type="OrthoDB" id="9790442at2"/>
<keyword evidence="8" id="KW-0010">Activator</keyword>
<dbReference type="Gene3D" id="6.10.250.690">
    <property type="match status" value="1"/>
</dbReference>
<keyword evidence="2" id="KW-0963">Cytoplasm</keyword>
<dbReference type="GO" id="GO:0006355">
    <property type="term" value="P:regulation of DNA-templated transcription"/>
    <property type="evidence" value="ECO:0007669"/>
    <property type="project" value="InterPro"/>
</dbReference>
<dbReference type="SMART" id="SM00448">
    <property type="entry name" value="REC"/>
    <property type="match status" value="1"/>
</dbReference>
<dbReference type="GO" id="GO:0000976">
    <property type="term" value="F:transcription cis-regulatory region binding"/>
    <property type="evidence" value="ECO:0007669"/>
    <property type="project" value="TreeGrafter"/>
</dbReference>
<dbReference type="PROSITE" id="PS50110">
    <property type="entry name" value="RESPONSE_REGULATORY"/>
    <property type="match status" value="1"/>
</dbReference>